<proteinExistence type="predicted"/>
<evidence type="ECO:0000256" key="1">
    <source>
        <dbReference type="SAM" id="SignalP"/>
    </source>
</evidence>
<reference evidence="2 3" key="1">
    <citation type="submission" date="2021-02" db="EMBL/GenBank/DDBJ databases">
        <title>De Novo genome assembly of isolated myxobacteria.</title>
        <authorList>
            <person name="Stevens D.C."/>
        </authorList>
    </citation>
    <scope>NUCLEOTIDE SEQUENCE [LARGE SCALE GENOMIC DNA]</scope>
    <source>
        <strain evidence="2 3">ATCC 29039</strain>
    </source>
</reference>
<feature type="signal peptide" evidence="1">
    <location>
        <begin position="1"/>
        <end position="22"/>
    </location>
</feature>
<comment type="caution">
    <text evidence="2">The sequence shown here is derived from an EMBL/GenBank/DDBJ whole genome shotgun (WGS) entry which is preliminary data.</text>
</comment>
<dbReference type="RefSeq" id="WP_207057642.1">
    <property type="nucleotide sequence ID" value="NZ_JAFIMU010000017.1"/>
</dbReference>
<dbReference type="EMBL" id="JAFIMU010000017">
    <property type="protein sequence ID" value="MBN8233101.1"/>
    <property type="molecule type" value="Genomic_DNA"/>
</dbReference>
<keyword evidence="3" id="KW-1185">Reference proteome</keyword>
<feature type="chain" id="PRO_5045205358" evidence="1">
    <location>
        <begin position="23"/>
        <end position="120"/>
    </location>
</feature>
<evidence type="ECO:0000313" key="3">
    <source>
        <dbReference type="Proteomes" id="UP000664052"/>
    </source>
</evidence>
<evidence type="ECO:0000313" key="2">
    <source>
        <dbReference type="EMBL" id="MBN8233101.1"/>
    </source>
</evidence>
<gene>
    <name evidence="2" type="ORF">JYK02_36865</name>
</gene>
<name>A0ABS3DP48_9BACT</name>
<organism evidence="2 3">
    <name type="scientific">Corallococcus macrosporus</name>
    <dbReference type="NCBI Taxonomy" id="35"/>
    <lineage>
        <taxon>Bacteria</taxon>
        <taxon>Pseudomonadati</taxon>
        <taxon>Myxococcota</taxon>
        <taxon>Myxococcia</taxon>
        <taxon>Myxococcales</taxon>
        <taxon>Cystobacterineae</taxon>
        <taxon>Myxococcaceae</taxon>
        <taxon>Corallococcus</taxon>
    </lineage>
</organism>
<dbReference type="Proteomes" id="UP000664052">
    <property type="component" value="Unassembled WGS sequence"/>
</dbReference>
<accession>A0ABS3DP48</accession>
<protein>
    <submittedName>
        <fullName evidence="2">Uncharacterized protein</fullName>
    </submittedName>
</protein>
<sequence>MSSLRALALLAALSLAPSTAGAQTQPEQPVPGVTYVFASVDAYAVSHTSLDITGTLVGESTPRTFSFWAGNSSDSAGNSVEASRCDRLALLAMTRPGRYLFSWGYYLPYSYAPQCTLTRQ</sequence>
<keyword evidence="1" id="KW-0732">Signal</keyword>